<proteinExistence type="predicted"/>
<dbReference type="EMBL" id="VIBQ01000062">
    <property type="protein sequence ID" value="KAB8556591.1"/>
    <property type="molecule type" value="Genomic_DNA"/>
</dbReference>
<feature type="region of interest" description="Disordered" evidence="1">
    <location>
        <begin position="110"/>
        <end position="129"/>
    </location>
</feature>
<organism evidence="2 3">
    <name type="scientific">Carpinus fangiana</name>
    <dbReference type="NCBI Taxonomy" id="176857"/>
    <lineage>
        <taxon>Eukaryota</taxon>
        <taxon>Viridiplantae</taxon>
        <taxon>Streptophyta</taxon>
        <taxon>Embryophyta</taxon>
        <taxon>Tracheophyta</taxon>
        <taxon>Spermatophyta</taxon>
        <taxon>Magnoliopsida</taxon>
        <taxon>eudicotyledons</taxon>
        <taxon>Gunneridae</taxon>
        <taxon>Pentapetalae</taxon>
        <taxon>rosids</taxon>
        <taxon>fabids</taxon>
        <taxon>Fagales</taxon>
        <taxon>Betulaceae</taxon>
        <taxon>Carpinus</taxon>
    </lineage>
</organism>
<evidence type="ECO:0000313" key="2">
    <source>
        <dbReference type="EMBL" id="KAB8556591.1"/>
    </source>
</evidence>
<keyword evidence="3" id="KW-1185">Reference proteome</keyword>
<reference evidence="2 3" key="1">
    <citation type="submission" date="2019-06" db="EMBL/GenBank/DDBJ databases">
        <title>A chromosomal-level reference genome of Carpinus fangiana (Coryloideae, Betulaceae).</title>
        <authorList>
            <person name="Yang X."/>
            <person name="Wang Z."/>
            <person name="Zhang L."/>
            <person name="Hao G."/>
            <person name="Liu J."/>
            <person name="Yang Y."/>
        </authorList>
    </citation>
    <scope>NUCLEOTIDE SEQUENCE [LARGE SCALE GENOMIC DNA]</scope>
    <source>
        <strain evidence="2">Cfa_2016G</strain>
        <tissue evidence="2">Leaf</tissue>
    </source>
</reference>
<dbReference type="AlphaFoldDB" id="A0A5N6L2J9"/>
<dbReference type="Proteomes" id="UP000327013">
    <property type="component" value="Unassembled WGS sequence"/>
</dbReference>
<sequence length="157" mass="17440">MAKKCIKEAPPASRRQCLTWGKIELGRHHLVCTMQQECEVAVKLILIAGNTKGADSLYEASCNAAKSLHRNDVTLRDQTAALLAASDRTGGPLLPSWQCLHVPSRLGRAQRSGLRHHSKQPLGLSHQEGPHINSTQLTQCVWASQRRLRWGLGPWQR</sequence>
<gene>
    <name evidence="2" type="ORF">FH972_025628</name>
</gene>
<evidence type="ECO:0000256" key="1">
    <source>
        <dbReference type="SAM" id="MobiDB-lite"/>
    </source>
</evidence>
<protein>
    <submittedName>
        <fullName evidence="2">Uncharacterized protein</fullName>
    </submittedName>
</protein>
<comment type="caution">
    <text evidence="2">The sequence shown here is derived from an EMBL/GenBank/DDBJ whole genome shotgun (WGS) entry which is preliminary data.</text>
</comment>
<name>A0A5N6L2J9_9ROSI</name>
<evidence type="ECO:0000313" key="3">
    <source>
        <dbReference type="Proteomes" id="UP000327013"/>
    </source>
</evidence>
<accession>A0A5N6L2J9</accession>